<accession>A0A3M7SFY6</accession>
<gene>
    <name evidence="1" type="ORF">BpHYR1_049849</name>
</gene>
<keyword evidence="2" id="KW-1185">Reference proteome</keyword>
<sequence length="75" mass="9200">MTLKIKHLFKSFIFQKRNKDLQRFLVALEFRPQISCYKNTKNFSQYNTLNVFSFTDQYYDLMRLVFNTVLEVVIY</sequence>
<comment type="caution">
    <text evidence="1">The sequence shown here is derived from an EMBL/GenBank/DDBJ whole genome shotgun (WGS) entry which is preliminary data.</text>
</comment>
<organism evidence="1 2">
    <name type="scientific">Brachionus plicatilis</name>
    <name type="common">Marine rotifer</name>
    <name type="synonym">Brachionus muelleri</name>
    <dbReference type="NCBI Taxonomy" id="10195"/>
    <lineage>
        <taxon>Eukaryota</taxon>
        <taxon>Metazoa</taxon>
        <taxon>Spiralia</taxon>
        <taxon>Gnathifera</taxon>
        <taxon>Rotifera</taxon>
        <taxon>Eurotatoria</taxon>
        <taxon>Monogononta</taxon>
        <taxon>Pseudotrocha</taxon>
        <taxon>Ploima</taxon>
        <taxon>Brachionidae</taxon>
        <taxon>Brachionus</taxon>
    </lineage>
</organism>
<proteinExistence type="predicted"/>
<evidence type="ECO:0000313" key="1">
    <source>
        <dbReference type="EMBL" id="RNA34629.1"/>
    </source>
</evidence>
<reference evidence="1 2" key="1">
    <citation type="journal article" date="2018" name="Sci. Rep.">
        <title>Genomic signatures of local adaptation to the degree of environmental predictability in rotifers.</title>
        <authorList>
            <person name="Franch-Gras L."/>
            <person name="Hahn C."/>
            <person name="Garcia-Roger E.M."/>
            <person name="Carmona M.J."/>
            <person name="Serra M."/>
            <person name="Gomez A."/>
        </authorList>
    </citation>
    <scope>NUCLEOTIDE SEQUENCE [LARGE SCALE GENOMIC DNA]</scope>
    <source>
        <strain evidence="1">HYR1</strain>
    </source>
</reference>
<dbReference type="EMBL" id="REGN01001443">
    <property type="protein sequence ID" value="RNA34629.1"/>
    <property type="molecule type" value="Genomic_DNA"/>
</dbReference>
<evidence type="ECO:0000313" key="2">
    <source>
        <dbReference type="Proteomes" id="UP000276133"/>
    </source>
</evidence>
<dbReference type="AlphaFoldDB" id="A0A3M7SFY6"/>
<dbReference type="Proteomes" id="UP000276133">
    <property type="component" value="Unassembled WGS sequence"/>
</dbReference>
<protein>
    <submittedName>
        <fullName evidence="1">Uncharacterized protein</fullName>
    </submittedName>
</protein>
<name>A0A3M7SFY6_BRAPC</name>